<gene>
    <name evidence="2" type="ORF">PLBR_LOCUS491</name>
</gene>
<proteinExistence type="inferred from homology"/>
<comment type="similarity">
    <text evidence="1">Belongs to the FAM136 family.</text>
</comment>
<dbReference type="InterPro" id="IPR008560">
    <property type="entry name" value="DUF842_euk"/>
</dbReference>
<dbReference type="GO" id="GO:0005737">
    <property type="term" value="C:cytoplasm"/>
    <property type="evidence" value="ECO:0007669"/>
    <property type="project" value="TreeGrafter"/>
</dbReference>
<dbReference type="EMBL" id="OVEO01000001">
    <property type="protein sequence ID" value="SPQ93276.1"/>
    <property type="molecule type" value="Genomic_DNA"/>
</dbReference>
<dbReference type="Pfam" id="PF05811">
    <property type="entry name" value="DUF842"/>
    <property type="match status" value="1"/>
</dbReference>
<name>A0A3P3XZ91_PLABS</name>
<geneLocation type="mitochondrion" evidence="2"/>
<accession>A0A3P3XZ91</accession>
<evidence type="ECO:0000256" key="1">
    <source>
        <dbReference type="ARBA" id="ARBA00009952"/>
    </source>
</evidence>
<protein>
    <submittedName>
        <fullName evidence="2">Uncharacterized protein</fullName>
    </submittedName>
</protein>
<organism evidence="2 3">
    <name type="scientific">Plasmodiophora brassicae</name>
    <name type="common">Clubroot disease agent</name>
    <dbReference type="NCBI Taxonomy" id="37360"/>
    <lineage>
        <taxon>Eukaryota</taxon>
        <taxon>Sar</taxon>
        <taxon>Rhizaria</taxon>
        <taxon>Endomyxa</taxon>
        <taxon>Phytomyxea</taxon>
        <taxon>Plasmodiophorida</taxon>
        <taxon>Plasmodiophoridae</taxon>
        <taxon>Plasmodiophora</taxon>
    </lineage>
</organism>
<dbReference type="PANTHER" id="PTHR21096:SF0">
    <property type="entry name" value="PROTEIN FAM136A"/>
    <property type="match status" value="1"/>
</dbReference>
<keyword evidence="2" id="KW-0496">Mitochondrion</keyword>
<reference evidence="2 3" key="1">
    <citation type="submission" date="2018-03" db="EMBL/GenBank/DDBJ databases">
        <authorList>
            <person name="Fogelqvist J."/>
        </authorList>
    </citation>
    <scope>NUCLEOTIDE SEQUENCE [LARGE SCALE GENOMIC DNA]</scope>
</reference>
<evidence type="ECO:0000313" key="3">
    <source>
        <dbReference type="Proteomes" id="UP000290189"/>
    </source>
</evidence>
<sequence>MMGLMSGDRRCYRTVPGVRASLIGTPAVAGGRWRSALRSVSMAAQAQQEQAVLQRAVDGMIKTLDREHLRPLQKGAYMCMAECLDNVALEGQSLQACMQSCTNRMDKMKHVVEQEMDDFQQRVQRGLLTCNDEGKDRLGTRTDPESVAKAQKFVDECAAKSLRSHMAVLDAIQQRIQNSASQLK</sequence>
<dbReference type="PANTHER" id="PTHR21096">
    <property type="entry name" value="PROTEIN FAM136A"/>
    <property type="match status" value="1"/>
</dbReference>
<dbReference type="Proteomes" id="UP000290189">
    <property type="component" value="Unassembled WGS sequence"/>
</dbReference>
<dbReference type="AlphaFoldDB" id="A0A3P3XZ91"/>
<evidence type="ECO:0000313" key="2">
    <source>
        <dbReference type="EMBL" id="SPQ93276.1"/>
    </source>
</evidence>